<dbReference type="GO" id="GO:0005524">
    <property type="term" value="F:ATP binding"/>
    <property type="evidence" value="ECO:0007669"/>
    <property type="project" value="UniProtKB-KW"/>
</dbReference>
<comment type="function">
    <text evidence="8">Component of the cytosolic iron-sulfur (Fe-S) protein assembly (CIA) machinery. Required for maturation of extramitochondrial Fe-S proteins. Functions as Fe-S scaffold, mediating the de novo assembly of an Fe-S cluster and its transfer to target apoproteins. Essential for embryo development.</text>
</comment>
<feature type="binding site" evidence="8">
    <location>
        <position position="42"/>
    </location>
    <ligand>
        <name>[4Fe-4S] cluster</name>
        <dbReference type="ChEBI" id="CHEBI:49883"/>
        <label>1</label>
    </ligand>
</feature>
<evidence type="ECO:0000256" key="8">
    <source>
        <dbReference type="HAMAP-Rule" id="MF_03038"/>
    </source>
</evidence>
<keyword evidence="1 8" id="KW-0004">4Fe-4S</keyword>
<keyword evidence="3 8" id="KW-0479">Metal-binding</keyword>
<dbReference type="GO" id="GO:0005829">
    <property type="term" value="C:cytosol"/>
    <property type="evidence" value="ECO:0007669"/>
    <property type="project" value="TreeGrafter"/>
</dbReference>
<dbReference type="HAMAP" id="MF_02040">
    <property type="entry name" value="Mrp_NBP35"/>
    <property type="match status" value="1"/>
</dbReference>
<feature type="binding site" evidence="8">
    <location>
        <position position="19"/>
    </location>
    <ligand>
        <name>[4Fe-4S] cluster</name>
        <dbReference type="ChEBI" id="CHEBI:49883"/>
        <label>1</label>
    </ligand>
</feature>
<dbReference type="InterPro" id="IPR028601">
    <property type="entry name" value="NUBP1/Nbp35"/>
</dbReference>
<feature type="compositionally biased region" description="Acidic residues" evidence="9">
    <location>
        <begin position="471"/>
        <end position="481"/>
    </location>
</feature>
<feature type="compositionally biased region" description="Low complexity" evidence="9">
    <location>
        <begin position="358"/>
        <end position="368"/>
    </location>
</feature>
<gene>
    <name evidence="8" type="primary">NBP35</name>
    <name evidence="10" type="ORF">WJX81_008388</name>
</gene>
<dbReference type="GO" id="GO:0046872">
    <property type="term" value="F:metal ion binding"/>
    <property type="evidence" value="ECO:0007669"/>
    <property type="project" value="UniProtKB-KW"/>
</dbReference>
<feature type="compositionally biased region" description="Acidic residues" evidence="9">
    <location>
        <begin position="380"/>
        <end position="391"/>
    </location>
</feature>
<dbReference type="GO" id="GO:0016226">
    <property type="term" value="P:iron-sulfur cluster assembly"/>
    <property type="evidence" value="ECO:0007669"/>
    <property type="project" value="UniProtKB-UniRule"/>
</dbReference>
<protein>
    <recommendedName>
        <fullName evidence="8">Cytosolic Fe-S cluster assembly factor NBP35</fullName>
    </recommendedName>
</protein>
<dbReference type="Pfam" id="PF10609">
    <property type="entry name" value="ParA"/>
    <property type="match status" value="1"/>
</dbReference>
<keyword evidence="5 8" id="KW-0067">ATP-binding</keyword>
<keyword evidence="6 8" id="KW-0408">Iron</keyword>
<feature type="binding site" evidence="8">
    <location>
        <position position="33"/>
    </location>
    <ligand>
        <name>[4Fe-4S] cluster</name>
        <dbReference type="ChEBI" id="CHEBI:49883"/>
        <label>1</label>
    </ligand>
</feature>
<comment type="similarity">
    <text evidence="8">Belongs to the Mrp/NBP35 ATP-binding proteins family. NUBP1/NBP35 subfamily.</text>
</comment>
<dbReference type="PROSITE" id="PS01215">
    <property type="entry name" value="MRP"/>
    <property type="match status" value="1"/>
</dbReference>
<evidence type="ECO:0000256" key="1">
    <source>
        <dbReference type="ARBA" id="ARBA00022485"/>
    </source>
</evidence>
<evidence type="ECO:0000313" key="10">
    <source>
        <dbReference type="EMBL" id="KAK9823025.1"/>
    </source>
</evidence>
<dbReference type="GO" id="GO:0051539">
    <property type="term" value="F:4 iron, 4 sulfur cluster binding"/>
    <property type="evidence" value="ECO:0007669"/>
    <property type="project" value="UniProtKB-UniRule"/>
</dbReference>
<sequence>MSGQGAPVGAVPADANAECVGTASEQAGKAASCAGCPNQAACTSAPKGEDPDLAAIEARLAGVRHKVLVLSGKGGVGKSTLSAQLAFALAAAGKEVGLLDIDICGPSVPKLVGLEGEEIHRDNQGWTPVYVEDNLAVMSIGFLLPNPDDAVIWRGPRKNGLIKQFLKDVHWGALDVLVVDAPPGTSDEHISIAQFLKASGVDGALVVTTPQEVALIDVRKEVNFCKKVGLRVLGVVENMSGLRMPASALRFHAPDGCGGEADVTDAVRAALAAANLPPGVVAAADVFAPTRGGAERMAADMGVPFLGRVPLDPALGAAGEAGRSAFAGIAALPSTPALQAIVQRLLAAMGEGAGPGPGSADPYPGPSGEEASTEEQASGGEDECSKDECDEEVKSVEVDWDEDPPEWLVVMLDAPPPPFIGHHNAHLLSRAVHVVNWRYGVNYVKVGIPVAVYRSLVQQCGHQKYVLDDDRVDDADIDDSPESPLKRQRHE</sequence>
<evidence type="ECO:0000256" key="3">
    <source>
        <dbReference type="ARBA" id="ARBA00022723"/>
    </source>
</evidence>
<organism evidence="10 11">
    <name type="scientific">Elliptochloris bilobata</name>
    <dbReference type="NCBI Taxonomy" id="381761"/>
    <lineage>
        <taxon>Eukaryota</taxon>
        <taxon>Viridiplantae</taxon>
        <taxon>Chlorophyta</taxon>
        <taxon>core chlorophytes</taxon>
        <taxon>Trebouxiophyceae</taxon>
        <taxon>Trebouxiophyceae incertae sedis</taxon>
        <taxon>Elliptochloris clade</taxon>
        <taxon>Elliptochloris</taxon>
    </lineage>
</organism>
<dbReference type="InterPro" id="IPR027417">
    <property type="entry name" value="P-loop_NTPase"/>
</dbReference>
<feature type="binding site" evidence="8">
    <location>
        <begin position="72"/>
        <end position="79"/>
    </location>
    <ligand>
        <name>ATP</name>
        <dbReference type="ChEBI" id="CHEBI:30616"/>
    </ligand>
</feature>
<name>A0AAW1QP69_9CHLO</name>
<proteinExistence type="inferred from homology"/>
<comment type="cofactor">
    <cofactor evidence="8">
        <name>[4Fe-4S] cluster</name>
        <dbReference type="ChEBI" id="CHEBI:49883"/>
    </cofactor>
    <text evidence="8">Binds 3 [4Fe-4S] clusters per homodimer. Contains two stable clusters in the N-termini and one labile, bridging cluster between subunits of the homodimer.</text>
</comment>
<keyword evidence="4 8" id="KW-0547">Nucleotide-binding</keyword>
<keyword evidence="11" id="KW-1185">Reference proteome</keyword>
<evidence type="ECO:0000256" key="7">
    <source>
        <dbReference type="ARBA" id="ARBA00023014"/>
    </source>
</evidence>
<comment type="subunit">
    <text evidence="8">Homodimer and homotetramer. Predominantly homodimeric.</text>
</comment>
<accession>A0AAW1QP69</accession>
<comment type="caution">
    <text evidence="10">The sequence shown here is derived from an EMBL/GenBank/DDBJ whole genome shotgun (WGS) entry which is preliminary data.</text>
</comment>
<comment type="miscellaneous">
    <text evidence="8">Although plant and algal NBP35 proteins lack the characteristic CXXC motif in the C-terminus, thought to be required for Fe-S cluster binding, they can bind a [4Fe-4S] cluster in the C-terminus. Also, in this linage, no CFD1 partner protein homolog as found in other eukaryotes can be found.</text>
</comment>
<evidence type="ECO:0000256" key="6">
    <source>
        <dbReference type="ARBA" id="ARBA00023004"/>
    </source>
</evidence>
<dbReference type="AlphaFoldDB" id="A0AAW1QP69"/>
<dbReference type="GO" id="GO:0140663">
    <property type="term" value="F:ATP-dependent FeS chaperone activity"/>
    <property type="evidence" value="ECO:0007669"/>
    <property type="project" value="InterPro"/>
</dbReference>
<keyword evidence="2 8" id="KW-0963">Cytoplasm</keyword>
<dbReference type="Proteomes" id="UP001445335">
    <property type="component" value="Unassembled WGS sequence"/>
</dbReference>
<dbReference type="EMBL" id="JALJOU010000081">
    <property type="protein sequence ID" value="KAK9823025.1"/>
    <property type="molecule type" value="Genomic_DNA"/>
</dbReference>
<dbReference type="InterPro" id="IPR033756">
    <property type="entry name" value="YlxH/NBP35"/>
</dbReference>
<evidence type="ECO:0000256" key="2">
    <source>
        <dbReference type="ARBA" id="ARBA00022490"/>
    </source>
</evidence>
<dbReference type="HAMAP" id="MF_03038">
    <property type="entry name" value="NUBP1"/>
    <property type="match status" value="1"/>
</dbReference>
<evidence type="ECO:0000256" key="9">
    <source>
        <dbReference type="SAM" id="MobiDB-lite"/>
    </source>
</evidence>
<evidence type="ECO:0000256" key="5">
    <source>
        <dbReference type="ARBA" id="ARBA00022840"/>
    </source>
</evidence>
<feature type="region of interest" description="Disordered" evidence="9">
    <location>
        <begin position="352"/>
        <end position="394"/>
    </location>
</feature>
<reference evidence="10 11" key="1">
    <citation type="journal article" date="2024" name="Nat. Commun.">
        <title>Phylogenomics reveals the evolutionary origins of lichenization in chlorophyte algae.</title>
        <authorList>
            <person name="Puginier C."/>
            <person name="Libourel C."/>
            <person name="Otte J."/>
            <person name="Skaloud P."/>
            <person name="Haon M."/>
            <person name="Grisel S."/>
            <person name="Petersen M."/>
            <person name="Berrin J.G."/>
            <person name="Delaux P.M."/>
            <person name="Dal Grande F."/>
            <person name="Keller J."/>
        </authorList>
    </citation>
    <scope>NUCLEOTIDE SEQUENCE [LARGE SCALE GENOMIC DNA]</scope>
    <source>
        <strain evidence="10 11">SAG 245.80</strain>
    </source>
</reference>
<dbReference type="SUPFAM" id="SSF52540">
    <property type="entry name" value="P-loop containing nucleoside triphosphate hydrolases"/>
    <property type="match status" value="1"/>
</dbReference>
<evidence type="ECO:0000256" key="4">
    <source>
        <dbReference type="ARBA" id="ARBA00022741"/>
    </source>
</evidence>
<comment type="subcellular location">
    <subcellularLocation>
        <location evidence="8">Cytoplasm</location>
    </subcellularLocation>
</comment>
<feature type="binding site" evidence="8">
    <location>
        <position position="36"/>
    </location>
    <ligand>
        <name>[4Fe-4S] cluster</name>
        <dbReference type="ChEBI" id="CHEBI:49883"/>
        <label>1</label>
    </ligand>
</feature>
<dbReference type="PANTHER" id="PTHR23264">
    <property type="entry name" value="NUCLEOTIDE-BINDING PROTEIN NBP35 YEAST -RELATED"/>
    <property type="match status" value="1"/>
</dbReference>
<feature type="region of interest" description="Disordered" evidence="9">
    <location>
        <begin position="471"/>
        <end position="491"/>
    </location>
</feature>
<dbReference type="InterPro" id="IPR000808">
    <property type="entry name" value="Mrp-like_CS"/>
</dbReference>
<dbReference type="PANTHER" id="PTHR23264:SF19">
    <property type="entry name" value="CYTOSOLIC FE-S CLUSTER ASSEMBLY FACTOR NUBP2"/>
    <property type="match status" value="1"/>
</dbReference>
<dbReference type="Gene3D" id="3.40.50.300">
    <property type="entry name" value="P-loop containing nucleotide triphosphate hydrolases"/>
    <property type="match status" value="1"/>
</dbReference>
<dbReference type="CDD" id="cd02037">
    <property type="entry name" value="Mrp_NBP35"/>
    <property type="match status" value="1"/>
</dbReference>
<keyword evidence="7 8" id="KW-0411">Iron-sulfur</keyword>
<dbReference type="InterPro" id="IPR019591">
    <property type="entry name" value="Mrp/NBP35_ATP-bd"/>
</dbReference>
<evidence type="ECO:0000313" key="11">
    <source>
        <dbReference type="Proteomes" id="UP001445335"/>
    </source>
</evidence>